<organism evidence="1 2">
    <name type="scientific">Candidatus Nitrosoglobus terrae</name>
    <dbReference type="NCBI Taxonomy" id="1630141"/>
    <lineage>
        <taxon>Bacteria</taxon>
        <taxon>Pseudomonadati</taxon>
        <taxon>Pseudomonadota</taxon>
        <taxon>Gammaproteobacteria</taxon>
        <taxon>Chromatiales</taxon>
        <taxon>Chromatiaceae</taxon>
        <taxon>Candidatus Nitrosoglobus</taxon>
    </lineage>
</organism>
<dbReference type="InterPro" id="IPR004386">
    <property type="entry name" value="Toxin_YafQ-like"/>
</dbReference>
<dbReference type="AlphaFoldDB" id="A0A1Q2SPL6"/>
<dbReference type="KEGG" id="ntt:TAO_1696"/>
<dbReference type="Gene3D" id="3.30.2310.20">
    <property type="entry name" value="RelE-like"/>
    <property type="match status" value="1"/>
</dbReference>
<proteinExistence type="predicted"/>
<protein>
    <submittedName>
        <fullName evidence="1">Hypothetical conserved protein</fullName>
    </submittedName>
</protein>
<gene>
    <name evidence="1" type="ORF">TAO_1696</name>
</gene>
<reference evidence="1 2" key="1">
    <citation type="journal article" date="2017" name="ISME J.">
        <title>An acid-tolerant ammonia-oxidizing ?-proteobacterium from soil.</title>
        <authorList>
            <person name="Hayatsu M."/>
            <person name="Tago K."/>
            <person name="Uchiyama I."/>
            <person name="Toyoda A."/>
            <person name="Wang Y."/>
            <person name="Shimomura Y."/>
            <person name="Okubo T."/>
            <person name="Kurisu F."/>
            <person name="Hirono Y."/>
            <person name="Nonaka K."/>
            <person name="Akiyama H."/>
            <person name="Itoh T."/>
            <person name="Takami H."/>
        </authorList>
    </citation>
    <scope>NUCLEOTIDE SEQUENCE [LARGE SCALE GENOMIC DNA]</scope>
    <source>
        <strain evidence="1 2">TAO100</strain>
    </source>
</reference>
<evidence type="ECO:0000313" key="2">
    <source>
        <dbReference type="Proteomes" id="UP000243679"/>
    </source>
</evidence>
<keyword evidence="2" id="KW-1185">Reference proteome</keyword>
<dbReference type="SUPFAM" id="SSF143011">
    <property type="entry name" value="RelE-like"/>
    <property type="match status" value="1"/>
</dbReference>
<sequence>MSFTVKETSRFIRHMRTLPERLLISKEQAKEAVNEILDAIEILREKGTLPPECHYSLHRLEHEPWAGFMEFHALDDVLVVYADLTNKNVIRLIGIYNHELLSSGQLD</sequence>
<dbReference type="Proteomes" id="UP000243679">
    <property type="component" value="Chromosome"/>
</dbReference>
<accession>A0A1Q2SPL6</accession>
<evidence type="ECO:0000313" key="1">
    <source>
        <dbReference type="EMBL" id="BAW81066.1"/>
    </source>
</evidence>
<dbReference type="Pfam" id="PF15738">
    <property type="entry name" value="YafQ_toxin"/>
    <property type="match status" value="1"/>
</dbReference>
<name>A0A1Q2SPL6_9GAMM</name>
<dbReference type="EMBL" id="AP014836">
    <property type="protein sequence ID" value="BAW81066.1"/>
    <property type="molecule type" value="Genomic_DNA"/>
</dbReference>
<dbReference type="InterPro" id="IPR035093">
    <property type="entry name" value="RelE/ParE_toxin_dom_sf"/>
</dbReference>
<dbReference type="OrthoDB" id="7030467at2"/>
<dbReference type="RefSeq" id="WP_096527544.1">
    <property type="nucleotide sequence ID" value="NZ_AP014836.1"/>
</dbReference>